<dbReference type="Gene3D" id="3.40.630.30">
    <property type="match status" value="1"/>
</dbReference>
<sequence>MKTVVATTKITTLLPEHYGQVKAVYELGMATNLATLETHAPDWETWDAKFLPSCRLVALQEDVVVGWAALTAVSGRCVYRGVAEDTVYIHPKYSGQGIGHKLLNELVACSEEEGFWTLQAGIFKENEASIKLHEKCGFRIVGLRERIGQLHGAWRDIYLMERRSLKTGL</sequence>
<dbReference type="OrthoDB" id="9799096at2"/>
<reference evidence="4 5" key="2">
    <citation type="submission" date="2018-07" db="EMBL/GenBank/DDBJ databases">
        <title>Pontibacter sp. 2b14 genomic sequence and assembly.</title>
        <authorList>
            <person name="Du Z.-J."/>
        </authorList>
    </citation>
    <scope>NUCLEOTIDE SEQUENCE [LARGE SCALE GENOMIC DNA]</scope>
    <source>
        <strain evidence="4 5">2b14</strain>
    </source>
</reference>
<organism evidence="4 5">
    <name type="scientific">Pontibacter arcticus</name>
    <dbReference type="NCBI Taxonomy" id="2080288"/>
    <lineage>
        <taxon>Bacteria</taxon>
        <taxon>Pseudomonadati</taxon>
        <taxon>Bacteroidota</taxon>
        <taxon>Cytophagia</taxon>
        <taxon>Cytophagales</taxon>
        <taxon>Hymenobacteraceae</taxon>
        <taxon>Pontibacter</taxon>
    </lineage>
</organism>
<evidence type="ECO:0000256" key="2">
    <source>
        <dbReference type="ARBA" id="ARBA00023315"/>
    </source>
</evidence>
<dbReference type="InterPro" id="IPR000182">
    <property type="entry name" value="GNAT_dom"/>
</dbReference>
<dbReference type="AlphaFoldDB" id="A0A364RDF5"/>
<proteinExistence type="predicted"/>
<dbReference type="PROSITE" id="PS51186">
    <property type="entry name" value="GNAT"/>
    <property type="match status" value="1"/>
</dbReference>
<keyword evidence="1 4" id="KW-0808">Transferase</keyword>
<evidence type="ECO:0000313" key="4">
    <source>
        <dbReference type="EMBL" id="RAU82196.1"/>
    </source>
</evidence>
<dbReference type="CDD" id="cd04301">
    <property type="entry name" value="NAT_SF"/>
    <property type="match status" value="1"/>
</dbReference>
<dbReference type="PANTHER" id="PTHR43072:SF23">
    <property type="entry name" value="UPF0039 PROTEIN C11D3.02C"/>
    <property type="match status" value="1"/>
</dbReference>
<comment type="caution">
    <text evidence="4">The sequence shown here is derived from an EMBL/GenBank/DDBJ whole genome shotgun (WGS) entry which is preliminary data.</text>
</comment>
<dbReference type="SUPFAM" id="SSF55729">
    <property type="entry name" value="Acyl-CoA N-acyltransferases (Nat)"/>
    <property type="match status" value="1"/>
</dbReference>
<dbReference type="RefSeq" id="WP_112305789.1">
    <property type="nucleotide sequence ID" value="NZ_QMDV01000003.1"/>
</dbReference>
<accession>A0A364RDF5</accession>
<keyword evidence="5" id="KW-1185">Reference proteome</keyword>
<dbReference type="InterPro" id="IPR016181">
    <property type="entry name" value="Acyl_CoA_acyltransferase"/>
</dbReference>
<evidence type="ECO:0000313" key="5">
    <source>
        <dbReference type="Proteomes" id="UP000251692"/>
    </source>
</evidence>
<evidence type="ECO:0000256" key="1">
    <source>
        <dbReference type="ARBA" id="ARBA00022679"/>
    </source>
</evidence>
<gene>
    <name evidence="4" type="ORF">DP923_10365</name>
</gene>
<feature type="domain" description="N-acetyltransferase" evidence="3">
    <location>
        <begin position="8"/>
        <end position="161"/>
    </location>
</feature>
<keyword evidence="2" id="KW-0012">Acyltransferase</keyword>
<dbReference type="EMBL" id="QMDV01000003">
    <property type="protein sequence ID" value="RAU82196.1"/>
    <property type="molecule type" value="Genomic_DNA"/>
</dbReference>
<reference evidence="4 5" key="1">
    <citation type="submission" date="2018-06" db="EMBL/GenBank/DDBJ databases">
        <authorList>
            <person name="Liu Z.-W."/>
        </authorList>
    </citation>
    <scope>NUCLEOTIDE SEQUENCE [LARGE SCALE GENOMIC DNA]</scope>
    <source>
        <strain evidence="4 5">2b14</strain>
    </source>
</reference>
<dbReference type="PANTHER" id="PTHR43072">
    <property type="entry name" value="N-ACETYLTRANSFERASE"/>
    <property type="match status" value="1"/>
</dbReference>
<protein>
    <submittedName>
        <fullName evidence="4">N-acetyltransferase</fullName>
    </submittedName>
</protein>
<dbReference type="GO" id="GO:0016747">
    <property type="term" value="F:acyltransferase activity, transferring groups other than amino-acyl groups"/>
    <property type="evidence" value="ECO:0007669"/>
    <property type="project" value="InterPro"/>
</dbReference>
<evidence type="ECO:0000259" key="3">
    <source>
        <dbReference type="PROSITE" id="PS51186"/>
    </source>
</evidence>
<name>A0A364RDF5_9BACT</name>
<dbReference type="Proteomes" id="UP000251692">
    <property type="component" value="Unassembled WGS sequence"/>
</dbReference>
<dbReference type="Pfam" id="PF00583">
    <property type="entry name" value="Acetyltransf_1"/>
    <property type="match status" value="1"/>
</dbReference>